<protein>
    <submittedName>
        <fullName evidence="1">Uncharacterized protein</fullName>
    </submittedName>
</protein>
<comment type="caution">
    <text evidence="1">The sequence shown here is derived from an EMBL/GenBank/DDBJ whole genome shotgun (WGS) entry which is preliminary data.</text>
</comment>
<evidence type="ECO:0000313" key="2">
    <source>
        <dbReference type="Proteomes" id="UP000030151"/>
    </source>
</evidence>
<organism evidence="1 2">
    <name type="scientific">Metarhizium robertsii</name>
    <dbReference type="NCBI Taxonomy" id="568076"/>
    <lineage>
        <taxon>Eukaryota</taxon>
        <taxon>Fungi</taxon>
        <taxon>Dikarya</taxon>
        <taxon>Ascomycota</taxon>
        <taxon>Pezizomycotina</taxon>
        <taxon>Sordariomycetes</taxon>
        <taxon>Hypocreomycetidae</taxon>
        <taxon>Hypocreales</taxon>
        <taxon>Clavicipitaceae</taxon>
        <taxon>Metarhizium</taxon>
    </lineage>
</organism>
<proteinExistence type="predicted"/>
<dbReference type="Proteomes" id="UP000030151">
    <property type="component" value="Unassembled WGS sequence"/>
</dbReference>
<evidence type="ECO:0000313" key="1">
    <source>
        <dbReference type="EMBL" id="EXU95016.1"/>
    </source>
</evidence>
<gene>
    <name evidence="1" type="ORF">X797_011907</name>
</gene>
<dbReference type="HOGENOM" id="CLU_2360183_0_0_1"/>
<sequence length="96" mass="10697">MKVSATLATLFVGLAAARPLALYTLALVWHTTILAPTLVKNTSFLTWFSLAFLVRKICFSCEVEFFRCDCAKTQPLTYVNPNHCIPDPAELNDLSM</sequence>
<dbReference type="EMBL" id="JELW01000113">
    <property type="protein sequence ID" value="EXU95016.1"/>
    <property type="molecule type" value="Genomic_DNA"/>
</dbReference>
<name>A0A0A1UME3_9HYPO</name>
<dbReference type="AlphaFoldDB" id="A0A0A1UME3"/>
<reference evidence="1 2" key="1">
    <citation type="submission" date="2014-02" db="EMBL/GenBank/DDBJ databases">
        <title>The genome sequence of the entomopathogenic fungus Metarhizium robertsii ARSEF 2575.</title>
        <authorList>
            <person name="Giuliano Garisto Donzelli B."/>
            <person name="Roe B.A."/>
            <person name="Macmil S.L."/>
            <person name="Krasnoff S.B."/>
            <person name="Gibson D.M."/>
        </authorList>
    </citation>
    <scope>NUCLEOTIDE SEQUENCE [LARGE SCALE GENOMIC DNA]</scope>
    <source>
        <strain evidence="1 2">ARSEF 2575</strain>
    </source>
</reference>
<accession>A0A0A1UME3</accession>